<proteinExistence type="predicted"/>
<name>A0A1B6PH31_SORBI</name>
<dbReference type="InterPro" id="IPR036397">
    <property type="entry name" value="RNaseH_sf"/>
</dbReference>
<keyword evidence="3" id="KW-1185">Reference proteome</keyword>
<reference evidence="3" key="2">
    <citation type="journal article" date="2018" name="Plant J.">
        <title>The Sorghum bicolor reference genome: improved assembly, gene annotations, a transcriptome atlas, and signatures of genome organization.</title>
        <authorList>
            <person name="McCormick R.F."/>
            <person name="Truong S.K."/>
            <person name="Sreedasyam A."/>
            <person name="Jenkins J."/>
            <person name="Shu S."/>
            <person name="Sims D."/>
            <person name="Kennedy M."/>
            <person name="Amirebrahimi M."/>
            <person name="Weers B.D."/>
            <person name="McKinley B."/>
            <person name="Mattison A."/>
            <person name="Morishige D.T."/>
            <person name="Grimwood J."/>
            <person name="Schmutz J."/>
            <person name="Mullet J.E."/>
        </authorList>
    </citation>
    <scope>NUCLEOTIDE SEQUENCE [LARGE SCALE GENOMIC DNA]</scope>
    <source>
        <strain evidence="3">cv. BTx623</strain>
    </source>
</reference>
<dbReference type="InterPro" id="IPR052929">
    <property type="entry name" value="RNase_H-like_EbsB-rel"/>
</dbReference>
<dbReference type="OMA" id="ESYACKY"/>
<dbReference type="EMBL" id="CM000766">
    <property type="protein sequence ID" value="KXG25004.1"/>
    <property type="molecule type" value="Genomic_DNA"/>
</dbReference>
<accession>A0A1B6PH31</accession>
<dbReference type="GO" id="GO:0004523">
    <property type="term" value="F:RNA-DNA hybrid ribonuclease activity"/>
    <property type="evidence" value="ECO:0007669"/>
    <property type="project" value="InterPro"/>
</dbReference>
<dbReference type="Gramene" id="KXG25004">
    <property type="protein sequence ID" value="KXG25004"/>
    <property type="gene ID" value="SORBI_3007G109500"/>
</dbReference>
<dbReference type="PANTHER" id="PTHR47074:SF70">
    <property type="entry name" value="OS07G0513450 PROTEIN"/>
    <property type="match status" value="1"/>
</dbReference>
<reference evidence="2 3" key="1">
    <citation type="journal article" date="2009" name="Nature">
        <title>The Sorghum bicolor genome and the diversification of grasses.</title>
        <authorList>
            <person name="Paterson A.H."/>
            <person name="Bowers J.E."/>
            <person name="Bruggmann R."/>
            <person name="Dubchak I."/>
            <person name="Grimwood J."/>
            <person name="Gundlach H."/>
            <person name="Haberer G."/>
            <person name="Hellsten U."/>
            <person name="Mitros T."/>
            <person name="Poliakov A."/>
            <person name="Schmutz J."/>
            <person name="Spannagl M."/>
            <person name="Tang H."/>
            <person name="Wang X."/>
            <person name="Wicker T."/>
            <person name="Bharti A.K."/>
            <person name="Chapman J."/>
            <person name="Feltus F.A."/>
            <person name="Gowik U."/>
            <person name="Grigoriev I.V."/>
            <person name="Lyons E."/>
            <person name="Maher C.A."/>
            <person name="Martis M."/>
            <person name="Narechania A."/>
            <person name="Otillar R.P."/>
            <person name="Penning B.W."/>
            <person name="Salamov A.A."/>
            <person name="Wang Y."/>
            <person name="Zhang L."/>
            <person name="Carpita N.C."/>
            <person name="Freeling M."/>
            <person name="Gingle A.R."/>
            <person name="Hash C.T."/>
            <person name="Keller B."/>
            <person name="Klein P."/>
            <person name="Kresovich S."/>
            <person name="McCann M.C."/>
            <person name="Ming R."/>
            <person name="Peterson D.G."/>
            <person name="Mehboob-ur-Rahman"/>
            <person name="Ware D."/>
            <person name="Westhoff P."/>
            <person name="Mayer K.F."/>
            <person name="Messing J."/>
            <person name="Rokhsar D.S."/>
        </authorList>
    </citation>
    <scope>NUCLEOTIDE SEQUENCE [LARGE SCALE GENOMIC DNA]</scope>
    <source>
        <strain evidence="3">cv. BTx623</strain>
    </source>
</reference>
<dbReference type="InterPro" id="IPR002156">
    <property type="entry name" value="RNaseH_domain"/>
</dbReference>
<dbReference type="AlphaFoldDB" id="A0A1B6PH31"/>
<dbReference type="Proteomes" id="UP000000768">
    <property type="component" value="Chromosome 7"/>
</dbReference>
<dbReference type="InterPro" id="IPR012337">
    <property type="entry name" value="RNaseH-like_sf"/>
</dbReference>
<dbReference type="PANTHER" id="PTHR47074">
    <property type="entry name" value="BNAC02G40300D PROTEIN"/>
    <property type="match status" value="1"/>
</dbReference>
<dbReference type="InterPro" id="IPR044730">
    <property type="entry name" value="RNase_H-like_dom_plant"/>
</dbReference>
<dbReference type="SUPFAM" id="SSF53098">
    <property type="entry name" value="Ribonuclease H-like"/>
    <property type="match status" value="1"/>
</dbReference>
<evidence type="ECO:0000259" key="1">
    <source>
        <dbReference type="Pfam" id="PF13456"/>
    </source>
</evidence>
<protein>
    <recommendedName>
        <fullName evidence="1">RNase H type-1 domain-containing protein</fullName>
    </recommendedName>
</protein>
<evidence type="ECO:0000313" key="3">
    <source>
        <dbReference type="Proteomes" id="UP000000768"/>
    </source>
</evidence>
<evidence type="ECO:0000313" key="2">
    <source>
        <dbReference type="EMBL" id="KXG25004.1"/>
    </source>
</evidence>
<dbReference type="Gene3D" id="3.30.420.10">
    <property type="entry name" value="Ribonuclease H-like superfamily/Ribonuclease H"/>
    <property type="match status" value="1"/>
</dbReference>
<dbReference type="CDD" id="cd06222">
    <property type="entry name" value="RNase_H_like"/>
    <property type="match status" value="1"/>
</dbReference>
<organism evidence="2 3">
    <name type="scientific">Sorghum bicolor</name>
    <name type="common">Sorghum</name>
    <name type="synonym">Sorghum vulgare</name>
    <dbReference type="NCBI Taxonomy" id="4558"/>
    <lineage>
        <taxon>Eukaryota</taxon>
        <taxon>Viridiplantae</taxon>
        <taxon>Streptophyta</taxon>
        <taxon>Embryophyta</taxon>
        <taxon>Tracheophyta</taxon>
        <taxon>Spermatophyta</taxon>
        <taxon>Magnoliopsida</taxon>
        <taxon>Liliopsida</taxon>
        <taxon>Poales</taxon>
        <taxon>Poaceae</taxon>
        <taxon>PACMAD clade</taxon>
        <taxon>Panicoideae</taxon>
        <taxon>Andropogonodae</taxon>
        <taxon>Andropogoneae</taxon>
        <taxon>Sorghinae</taxon>
        <taxon>Sorghum</taxon>
    </lineage>
</organism>
<dbReference type="InParanoid" id="A0A1B6PH31"/>
<gene>
    <name evidence="2" type="ORF">SORBI_3007G109500</name>
</gene>
<dbReference type="Pfam" id="PF13456">
    <property type="entry name" value="RVT_3"/>
    <property type="match status" value="1"/>
</dbReference>
<dbReference type="GO" id="GO:0003676">
    <property type="term" value="F:nucleic acid binding"/>
    <property type="evidence" value="ECO:0007669"/>
    <property type="project" value="InterPro"/>
</dbReference>
<feature type="domain" description="RNase H type-1" evidence="1">
    <location>
        <begin position="75"/>
        <end position="141"/>
    </location>
</feature>
<sequence length="143" mass="16430">MRHCWRELHFEEERIKLLKSESLEDFVRDVLNLRSDAVLLWKWWDVGNKMITQQRPPIVTLQPRWWPPAGCLKINFDGAFAQETNVGAWGFIVRNHEGQPVLAGARNLVMTHNAPLAESYACKYALEAAAYLGLSRIVLETAK</sequence>